<dbReference type="GO" id="GO:0015629">
    <property type="term" value="C:actin cytoskeleton"/>
    <property type="evidence" value="ECO:0007669"/>
    <property type="project" value="TreeGrafter"/>
</dbReference>
<reference evidence="4" key="1">
    <citation type="submission" date="2023-08" db="EMBL/GenBank/DDBJ databases">
        <authorList>
            <person name="Alioto T."/>
            <person name="Alioto T."/>
            <person name="Gomez Garrido J."/>
        </authorList>
    </citation>
    <scope>NUCLEOTIDE SEQUENCE</scope>
</reference>
<dbReference type="InterPro" id="IPR001715">
    <property type="entry name" value="CH_dom"/>
</dbReference>
<dbReference type="Pfam" id="PF00402">
    <property type="entry name" value="Calponin"/>
    <property type="match status" value="1"/>
</dbReference>
<dbReference type="SMART" id="SM00033">
    <property type="entry name" value="CH"/>
    <property type="match status" value="1"/>
</dbReference>
<protein>
    <recommendedName>
        <fullName evidence="2">Transgelin</fullName>
    </recommendedName>
</protein>
<dbReference type="InterPro" id="IPR050606">
    <property type="entry name" value="Calponin-like"/>
</dbReference>
<dbReference type="PROSITE" id="PS50021">
    <property type="entry name" value="CH"/>
    <property type="match status" value="1"/>
</dbReference>
<gene>
    <name evidence="4" type="ORF">OCTVUL_1B017473</name>
</gene>
<dbReference type="AlphaFoldDB" id="A0AA36FHU4"/>
<name>A0AA36FHU4_OCTVU</name>
<evidence type="ECO:0000313" key="4">
    <source>
        <dbReference type="EMBL" id="CAI9734873.1"/>
    </source>
</evidence>
<dbReference type="SUPFAM" id="SSF47576">
    <property type="entry name" value="Calponin-homology domain, CH-domain"/>
    <property type="match status" value="1"/>
</dbReference>
<evidence type="ECO:0000259" key="3">
    <source>
        <dbReference type="PROSITE" id="PS50021"/>
    </source>
</evidence>
<dbReference type="GO" id="GO:0007015">
    <property type="term" value="P:actin filament organization"/>
    <property type="evidence" value="ECO:0007669"/>
    <property type="project" value="TreeGrafter"/>
</dbReference>
<dbReference type="Pfam" id="PF00307">
    <property type="entry name" value="CH"/>
    <property type="match status" value="1"/>
</dbReference>
<organism evidence="4 5">
    <name type="scientific">Octopus vulgaris</name>
    <name type="common">Common octopus</name>
    <dbReference type="NCBI Taxonomy" id="6645"/>
    <lineage>
        <taxon>Eukaryota</taxon>
        <taxon>Metazoa</taxon>
        <taxon>Spiralia</taxon>
        <taxon>Lophotrochozoa</taxon>
        <taxon>Mollusca</taxon>
        <taxon>Cephalopoda</taxon>
        <taxon>Coleoidea</taxon>
        <taxon>Octopodiformes</taxon>
        <taxon>Octopoda</taxon>
        <taxon>Incirrata</taxon>
        <taxon>Octopodidae</taxon>
        <taxon>Octopus</taxon>
    </lineage>
</organism>
<dbReference type="Gene3D" id="1.10.418.10">
    <property type="entry name" value="Calponin-like domain"/>
    <property type="match status" value="1"/>
</dbReference>
<dbReference type="PRINTS" id="PR00888">
    <property type="entry name" value="SM22CALPONIN"/>
</dbReference>
<dbReference type="PANTHER" id="PTHR47385">
    <property type="entry name" value="CALPONIN"/>
    <property type="match status" value="1"/>
</dbReference>
<dbReference type="Proteomes" id="UP001162480">
    <property type="component" value="Chromosome 16"/>
</dbReference>
<proteinExistence type="inferred from homology"/>
<sequence>MIAARETLILKSLIYTLSYIHTVIMANRPRGFGLSADITRKMKKKYDVELEQQARVWIEGVIGEQLGEDSSVPLGETGFHQQLKDGVILCKLMNQLSPNSIRKVNTNKSAFYMMENIANFLKAIESYGVLKNDLFQTVDLYDNTNMLQVVNTLHALGRKARQKGYPGPCIGPKEAEKNERSFTDEQLMAGNNIISLQMGTNKGASQAGMNFGKSRSIVD</sequence>
<evidence type="ECO:0000256" key="1">
    <source>
        <dbReference type="ARBA" id="ARBA00009631"/>
    </source>
</evidence>
<dbReference type="GO" id="GO:0051015">
    <property type="term" value="F:actin filament binding"/>
    <property type="evidence" value="ECO:0007669"/>
    <property type="project" value="TreeGrafter"/>
</dbReference>
<dbReference type="PROSITE" id="PS01052">
    <property type="entry name" value="CALPONIN_1"/>
    <property type="match status" value="1"/>
</dbReference>
<dbReference type="InterPro" id="IPR003096">
    <property type="entry name" value="SM22_calponin"/>
</dbReference>
<dbReference type="PANTHER" id="PTHR47385:SF14">
    <property type="entry name" value="TRANSGELIN"/>
    <property type="match status" value="1"/>
</dbReference>
<feature type="domain" description="Calponin-homology (CH)" evidence="3">
    <location>
        <begin position="48"/>
        <end position="160"/>
    </location>
</feature>
<dbReference type="InterPro" id="IPR036872">
    <property type="entry name" value="CH_dom_sf"/>
</dbReference>
<evidence type="ECO:0000256" key="2">
    <source>
        <dbReference type="RuleBase" id="RU361224"/>
    </source>
</evidence>
<dbReference type="EMBL" id="OX597829">
    <property type="protein sequence ID" value="CAI9734873.1"/>
    <property type="molecule type" value="Genomic_DNA"/>
</dbReference>
<dbReference type="InterPro" id="IPR000557">
    <property type="entry name" value="Calponin_repeat"/>
</dbReference>
<keyword evidence="5" id="KW-1185">Reference proteome</keyword>
<evidence type="ECO:0000313" key="5">
    <source>
        <dbReference type="Proteomes" id="UP001162480"/>
    </source>
</evidence>
<dbReference type="PROSITE" id="PS51122">
    <property type="entry name" value="CALPONIN_2"/>
    <property type="match status" value="1"/>
</dbReference>
<accession>A0AA36FHU4</accession>
<comment type="similarity">
    <text evidence="1 2">Belongs to the calponin family.</text>
</comment>